<feature type="domain" description="Pyrrolo-quinoline quinone repeat" evidence="2">
    <location>
        <begin position="53"/>
        <end position="203"/>
    </location>
</feature>
<dbReference type="Gene3D" id="2.130.10.10">
    <property type="entry name" value="YVTN repeat-like/Quinoprotein amine dehydrogenase"/>
    <property type="match status" value="1"/>
</dbReference>
<keyword evidence="1" id="KW-0472">Membrane</keyword>
<dbReference type="SUPFAM" id="SSF50998">
    <property type="entry name" value="Quinoprotein alcohol dehydrogenase-like"/>
    <property type="match status" value="1"/>
</dbReference>
<evidence type="ECO:0000259" key="2">
    <source>
        <dbReference type="Pfam" id="PF13360"/>
    </source>
</evidence>
<reference evidence="3 4" key="1">
    <citation type="submission" date="2021-03" db="EMBL/GenBank/DDBJ databases">
        <title>Whole genome shotgun sequence of Actinoplanes toevensis NBRC 105298.</title>
        <authorList>
            <person name="Komaki H."/>
            <person name="Tamura T."/>
        </authorList>
    </citation>
    <scope>NUCLEOTIDE SEQUENCE [LARGE SCALE GENOMIC DNA]</scope>
    <source>
        <strain evidence="3 4">NBRC 105298</strain>
    </source>
</reference>
<comment type="caution">
    <text evidence="3">The sequence shown here is derived from an EMBL/GenBank/DDBJ whole genome shotgun (WGS) entry which is preliminary data.</text>
</comment>
<evidence type="ECO:0000313" key="3">
    <source>
        <dbReference type="EMBL" id="GIM91501.1"/>
    </source>
</evidence>
<proteinExistence type="predicted"/>
<dbReference type="PANTHER" id="PTHR34512:SF30">
    <property type="entry name" value="OUTER MEMBRANE PROTEIN ASSEMBLY FACTOR BAMB"/>
    <property type="match status" value="1"/>
</dbReference>
<dbReference type="AlphaFoldDB" id="A0A919TB39"/>
<organism evidence="3 4">
    <name type="scientific">Paractinoplanes toevensis</name>
    <dbReference type="NCBI Taxonomy" id="571911"/>
    <lineage>
        <taxon>Bacteria</taxon>
        <taxon>Bacillati</taxon>
        <taxon>Actinomycetota</taxon>
        <taxon>Actinomycetes</taxon>
        <taxon>Micromonosporales</taxon>
        <taxon>Micromonosporaceae</taxon>
        <taxon>Paractinoplanes</taxon>
    </lineage>
</organism>
<dbReference type="EMBL" id="BOQN01000048">
    <property type="protein sequence ID" value="GIM91501.1"/>
    <property type="molecule type" value="Genomic_DNA"/>
</dbReference>
<evidence type="ECO:0000313" key="4">
    <source>
        <dbReference type="Proteomes" id="UP000677082"/>
    </source>
</evidence>
<dbReference type="RefSeq" id="WP_213007401.1">
    <property type="nucleotide sequence ID" value="NZ_BOQN01000048.1"/>
</dbReference>
<gene>
    <name evidence="3" type="ORF">Ato02nite_032940</name>
</gene>
<keyword evidence="4" id="KW-1185">Reference proteome</keyword>
<keyword evidence="1" id="KW-0812">Transmembrane</keyword>
<dbReference type="InterPro" id="IPR011047">
    <property type="entry name" value="Quinoprotein_ADH-like_sf"/>
</dbReference>
<protein>
    <recommendedName>
        <fullName evidence="2">Pyrrolo-quinoline quinone repeat domain-containing protein</fullName>
    </recommendedName>
</protein>
<dbReference type="Pfam" id="PF13360">
    <property type="entry name" value="PQQ_2"/>
    <property type="match status" value="1"/>
</dbReference>
<sequence>MTIIDLGEVTEEAVAPSVPVNIPQLRRLALALLSVAGVLVLAGAAPAASTGVRQLWSTPLRQGESWSLSADTVYLTRLDDKVSAYNLTTGELRWSVPAGAELGDPRPRLVGDLLLVPADPVMISQEEADGSRYYYETVRTTIALDAATGEERWRVSGEAYASGESGTLLISDHDEQARTTRLRLIRLTDGGEVWNRPVPAAPSWTPIRNDGRIVAIAVATEGGLLSVYDYADGQLRRSTRFSSATTSKRSVTLMPAGSYLVVMRDLPVGSETAVYDAEDLRRLWYTTQSTAYVTACGDGLCDIGGGAIVGRLPRTGKEVWTLAGMRDMTLLGHDRMIVTGDAVTGDNYLADPVTGTTIGAPIVGRMVYPQDSGDMPMFLRPAVEPPGRLALVAVNPADGTQRTLGTVPPLAAEDVCITTSGYLACVRTGAQGMALDITAVG</sequence>
<name>A0A919TB39_9ACTN</name>
<keyword evidence="1" id="KW-1133">Transmembrane helix</keyword>
<dbReference type="Proteomes" id="UP000677082">
    <property type="component" value="Unassembled WGS sequence"/>
</dbReference>
<evidence type="ECO:0000256" key="1">
    <source>
        <dbReference type="SAM" id="Phobius"/>
    </source>
</evidence>
<accession>A0A919TB39</accession>
<dbReference type="InterPro" id="IPR002372">
    <property type="entry name" value="PQQ_rpt_dom"/>
</dbReference>
<feature type="transmembrane region" description="Helical" evidence="1">
    <location>
        <begin position="28"/>
        <end position="48"/>
    </location>
</feature>
<dbReference type="PANTHER" id="PTHR34512">
    <property type="entry name" value="CELL SURFACE PROTEIN"/>
    <property type="match status" value="1"/>
</dbReference>
<dbReference type="InterPro" id="IPR015943">
    <property type="entry name" value="WD40/YVTN_repeat-like_dom_sf"/>
</dbReference>